<dbReference type="Proteomes" id="UP000604046">
    <property type="component" value="Unassembled WGS sequence"/>
</dbReference>
<dbReference type="AlphaFoldDB" id="A0A812SKI2"/>
<reference evidence="2" key="1">
    <citation type="submission" date="2021-02" db="EMBL/GenBank/DDBJ databases">
        <authorList>
            <person name="Dougan E. K."/>
            <person name="Rhodes N."/>
            <person name="Thang M."/>
            <person name="Chan C."/>
        </authorList>
    </citation>
    <scope>NUCLEOTIDE SEQUENCE</scope>
</reference>
<sequence length="321" mass="33189">MTIYHGFFKSTPTRPTPPPARVAVQVAALAGNASVEIQCNAALSDHQRPTIVVPSLPPTAGFPLSWATEVDGIVYASGMQGFNASGHIVEGGIKAETTQALQNLNEILKSSASDAGSVVGCSVWLTDMGDFAEMNEAYKAFWPATSPMGGLPTRVCVEAAALAGNAKVEIQCTAVARQDPHHQGPPQAIKVPGWPEMAGFPFSAAATIDNLAFISGNQGVDMSTSKLVEGGAGPETTQTLKDIQAAAEAAGTGLADVVGCEVSLTDMKDFAAVNKAYADFWPSSPPSRVAVQVGKLARGASVEIRCLAAIPAKQDAVELVV</sequence>
<dbReference type="PANTHER" id="PTHR11803">
    <property type="entry name" value="2-IMINOBUTANOATE/2-IMINOPROPANOATE DEAMINASE RIDA"/>
    <property type="match status" value="1"/>
</dbReference>
<evidence type="ECO:0000313" key="2">
    <source>
        <dbReference type="EMBL" id="CAE7478219.1"/>
    </source>
</evidence>
<keyword evidence="3" id="KW-1185">Reference proteome</keyword>
<dbReference type="Pfam" id="PF01042">
    <property type="entry name" value="Ribonuc_L-PSP"/>
    <property type="match status" value="2"/>
</dbReference>
<dbReference type="OrthoDB" id="309640at2759"/>
<dbReference type="GO" id="GO:0005829">
    <property type="term" value="C:cytosol"/>
    <property type="evidence" value="ECO:0007669"/>
    <property type="project" value="TreeGrafter"/>
</dbReference>
<dbReference type="InterPro" id="IPR035959">
    <property type="entry name" value="RutC-like_sf"/>
</dbReference>
<comment type="similarity">
    <text evidence="1">Belongs to the RutC family.</text>
</comment>
<protein>
    <submittedName>
        <fullName evidence="2">Rida protein</fullName>
    </submittedName>
</protein>
<dbReference type="GO" id="GO:0019239">
    <property type="term" value="F:deaminase activity"/>
    <property type="evidence" value="ECO:0007669"/>
    <property type="project" value="TreeGrafter"/>
</dbReference>
<dbReference type="EMBL" id="CAJNDS010002446">
    <property type="protein sequence ID" value="CAE7478219.1"/>
    <property type="molecule type" value="Genomic_DNA"/>
</dbReference>
<accession>A0A812SKI2</accession>
<name>A0A812SKI2_9DINO</name>
<dbReference type="InterPro" id="IPR006175">
    <property type="entry name" value="YjgF/YER057c/UK114"/>
</dbReference>
<dbReference type="SUPFAM" id="SSF55298">
    <property type="entry name" value="YjgF-like"/>
    <property type="match status" value="3"/>
</dbReference>
<dbReference type="InterPro" id="IPR019897">
    <property type="entry name" value="RidA_CS"/>
</dbReference>
<comment type="caution">
    <text evidence="2">The sequence shown here is derived from an EMBL/GenBank/DDBJ whole genome shotgun (WGS) entry which is preliminary data.</text>
</comment>
<dbReference type="Gene3D" id="3.30.1330.40">
    <property type="entry name" value="RutC-like"/>
    <property type="match status" value="3"/>
</dbReference>
<evidence type="ECO:0000256" key="1">
    <source>
        <dbReference type="ARBA" id="ARBA00010552"/>
    </source>
</evidence>
<dbReference type="PANTHER" id="PTHR11803:SF58">
    <property type="entry name" value="PROTEIN HMF1-RELATED"/>
    <property type="match status" value="1"/>
</dbReference>
<dbReference type="PROSITE" id="PS01094">
    <property type="entry name" value="UPF0076"/>
    <property type="match status" value="3"/>
</dbReference>
<evidence type="ECO:0000313" key="3">
    <source>
        <dbReference type="Proteomes" id="UP000604046"/>
    </source>
</evidence>
<organism evidence="2 3">
    <name type="scientific">Symbiodinium natans</name>
    <dbReference type="NCBI Taxonomy" id="878477"/>
    <lineage>
        <taxon>Eukaryota</taxon>
        <taxon>Sar</taxon>
        <taxon>Alveolata</taxon>
        <taxon>Dinophyceae</taxon>
        <taxon>Suessiales</taxon>
        <taxon>Symbiodiniaceae</taxon>
        <taxon>Symbiodinium</taxon>
    </lineage>
</organism>
<gene>
    <name evidence="2" type="primary">Rida</name>
    <name evidence="2" type="ORF">SNAT2548_LOCUS26856</name>
</gene>
<proteinExistence type="inferred from homology"/>
<dbReference type="CDD" id="cd00448">
    <property type="entry name" value="YjgF_YER057c_UK114_family"/>
    <property type="match status" value="2"/>
</dbReference>